<proteinExistence type="predicted"/>
<dbReference type="EMBL" id="JACEEZ010019242">
    <property type="protein sequence ID" value="KAG0715899.1"/>
    <property type="molecule type" value="Genomic_DNA"/>
</dbReference>
<reference evidence="2" key="1">
    <citation type="submission" date="2020-07" db="EMBL/GenBank/DDBJ databases">
        <title>The High-quality genome of the commercially important snow crab, Chionoecetes opilio.</title>
        <authorList>
            <person name="Jeong J.-H."/>
            <person name="Ryu S."/>
        </authorList>
    </citation>
    <scope>NUCLEOTIDE SEQUENCE</scope>
    <source>
        <strain evidence="2">MADBK_172401_WGS</strain>
        <tissue evidence="2">Digestive gland</tissue>
    </source>
</reference>
<dbReference type="AlphaFoldDB" id="A0A8J4Y440"/>
<evidence type="ECO:0000256" key="1">
    <source>
        <dbReference type="SAM" id="Phobius"/>
    </source>
</evidence>
<dbReference type="OrthoDB" id="4540492at2759"/>
<keyword evidence="1" id="KW-1133">Transmembrane helix</keyword>
<gene>
    <name evidence="2" type="ORF">GWK47_010865</name>
</gene>
<feature type="transmembrane region" description="Helical" evidence="1">
    <location>
        <begin position="141"/>
        <end position="163"/>
    </location>
</feature>
<sequence length="187" mass="20619">MSEKMLLKEESDSAKQFLARQASERVSHVAIYTSPLCVRRPAAYPAPSNNQHRLARHLWPRISLANMGGKWSLLVLHARISRACRSHNEGCDVTCKAAIVPLAKSEIKRWTKISLRHAPSWKSKIYVQDGGMAVSYMTPRLVLAVAMSLIGSSIPGGYCLGVINTPQELPKRSSRLANDASRLGDVT</sequence>
<organism evidence="2 3">
    <name type="scientific">Chionoecetes opilio</name>
    <name type="common">Atlantic snow crab</name>
    <name type="synonym">Cancer opilio</name>
    <dbReference type="NCBI Taxonomy" id="41210"/>
    <lineage>
        <taxon>Eukaryota</taxon>
        <taxon>Metazoa</taxon>
        <taxon>Ecdysozoa</taxon>
        <taxon>Arthropoda</taxon>
        <taxon>Crustacea</taxon>
        <taxon>Multicrustacea</taxon>
        <taxon>Malacostraca</taxon>
        <taxon>Eumalacostraca</taxon>
        <taxon>Eucarida</taxon>
        <taxon>Decapoda</taxon>
        <taxon>Pleocyemata</taxon>
        <taxon>Brachyura</taxon>
        <taxon>Eubrachyura</taxon>
        <taxon>Majoidea</taxon>
        <taxon>Majidae</taxon>
        <taxon>Chionoecetes</taxon>
    </lineage>
</organism>
<evidence type="ECO:0000313" key="3">
    <source>
        <dbReference type="Proteomes" id="UP000770661"/>
    </source>
</evidence>
<keyword evidence="3" id="KW-1185">Reference proteome</keyword>
<accession>A0A8J4Y440</accession>
<dbReference type="Proteomes" id="UP000770661">
    <property type="component" value="Unassembled WGS sequence"/>
</dbReference>
<keyword evidence="1" id="KW-0812">Transmembrane</keyword>
<evidence type="ECO:0000313" key="2">
    <source>
        <dbReference type="EMBL" id="KAG0715899.1"/>
    </source>
</evidence>
<name>A0A8J4Y440_CHIOP</name>
<protein>
    <submittedName>
        <fullName evidence="2">Uncharacterized protein</fullName>
    </submittedName>
</protein>
<keyword evidence="1" id="KW-0472">Membrane</keyword>
<comment type="caution">
    <text evidence="2">The sequence shown here is derived from an EMBL/GenBank/DDBJ whole genome shotgun (WGS) entry which is preliminary data.</text>
</comment>